<name>A0ABY4GD56_9BACT</name>
<keyword evidence="1" id="KW-0732">Signal</keyword>
<sequence>MKAALALFLSLIMFVGGLMPHNDVEELGKLPQLLAHFQYHQTPEGGSMSFGQFLGAHYNLGGTSIQQCPPSTEHDQLPLHGQHRLPNLEYVVPATRLLTQQLAPSWRVFAYRLASAPRYLDAEGTALLQPPRV</sequence>
<feature type="chain" id="PRO_5047115039" evidence="1">
    <location>
        <begin position="21"/>
        <end position="133"/>
    </location>
</feature>
<dbReference type="RefSeq" id="WP_245126445.1">
    <property type="nucleotide sequence ID" value="NZ_CP095063.1"/>
</dbReference>
<dbReference type="Proteomes" id="UP000830401">
    <property type="component" value="Plasmid unnamed2"/>
</dbReference>
<keyword evidence="2" id="KW-0614">Plasmid</keyword>
<reference evidence="2" key="1">
    <citation type="submission" date="2022-04" db="EMBL/GenBank/DDBJ databases">
        <title>Hymenobacter sp. isolated from the air.</title>
        <authorList>
            <person name="Won M."/>
            <person name="Lee C.-M."/>
            <person name="Woen H.-Y."/>
            <person name="Kwon S.-W."/>
        </authorList>
    </citation>
    <scope>NUCLEOTIDE SEQUENCE</scope>
    <source>
        <strain evidence="2">5420S-77</strain>
        <plasmid evidence="2">unnamed2</plasmid>
    </source>
</reference>
<gene>
    <name evidence="2" type="ORF">MUN86_25600</name>
</gene>
<evidence type="ECO:0000256" key="1">
    <source>
        <dbReference type="SAM" id="SignalP"/>
    </source>
</evidence>
<geneLocation type="plasmid" evidence="2 3">
    <name>unnamed2</name>
</geneLocation>
<dbReference type="EMBL" id="CP095063">
    <property type="protein sequence ID" value="UOQ68845.1"/>
    <property type="molecule type" value="Genomic_DNA"/>
</dbReference>
<organism evidence="2 3">
    <name type="scientific">Hymenobacter volaticus</name>
    <dbReference type="NCBI Taxonomy" id="2932254"/>
    <lineage>
        <taxon>Bacteria</taxon>
        <taxon>Pseudomonadati</taxon>
        <taxon>Bacteroidota</taxon>
        <taxon>Cytophagia</taxon>
        <taxon>Cytophagales</taxon>
        <taxon>Hymenobacteraceae</taxon>
        <taxon>Hymenobacter</taxon>
    </lineage>
</organism>
<accession>A0ABY4GD56</accession>
<protein>
    <submittedName>
        <fullName evidence="2">Uncharacterized protein</fullName>
    </submittedName>
</protein>
<evidence type="ECO:0000313" key="3">
    <source>
        <dbReference type="Proteomes" id="UP000830401"/>
    </source>
</evidence>
<feature type="signal peptide" evidence="1">
    <location>
        <begin position="1"/>
        <end position="20"/>
    </location>
</feature>
<keyword evidence="3" id="KW-1185">Reference proteome</keyword>
<proteinExistence type="predicted"/>
<evidence type="ECO:0000313" key="2">
    <source>
        <dbReference type="EMBL" id="UOQ68845.1"/>
    </source>
</evidence>